<dbReference type="PRINTS" id="PR00507">
    <property type="entry name" value="N12N6MTFRASE"/>
</dbReference>
<comment type="caution">
    <text evidence="10">The sequence shown here is derived from an EMBL/GenBank/DDBJ whole genome shotgun (WGS) entry which is preliminary data.</text>
</comment>
<dbReference type="InterPro" id="IPR011639">
    <property type="entry name" value="MethylTrfase_TaqI-like_dom"/>
</dbReference>
<dbReference type="GO" id="GO:0032259">
    <property type="term" value="P:methylation"/>
    <property type="evidence" value="ECO:0007669"/>
    <property type="project" value="UniProtKB-KW"/>
</dbReference>
<evidence type="ECO:0000256" key="4">
    <source>
        <dbReference type="ARBA" id="ARBA00022691"/>
    </source>
</evidence>
<dbReference type="GO" id="GO:0009307">
    <property type="term" value="P:DNA restriction-modification system"/>
    <property type="evidence" value="ECO:0007669"/>
    <property type="project" value="UniProtKB-KW"/>
</dbReference>
<dbReference type="eggNOG" id="COG0827">
    <property type="taxonomic scope" value="Bacteria"/>
</dbReference>
<feature type="domain" description="TaqI-like C-terminal specificity" evidence="9">
    <location>
        <begin position="1293"/>
        <end position="1409"/>
    </location>
</feature>
<organism evidence="10 11">
    <name type="scientific">Ktedonobacter racemifer DSM 44963</name>
    <dbReference type="NCBI Taxonomy" id="485913"/>
    <lineage>
        <taxon>Bacteria</taxon>
        <taxon>Bacillati</taxon>
        <taxon>Chloroflexota</taxon>
        <taxon>Ktedonobacteria</taxon>
        <taxon>Ktedonobacterales</taxon>
        <taxon>Ktedonobacteraceae</taxon>
        <taxon>Ktedonobacter</taxon>
    </lineage>
</organism>
<name>D6TGT4_KTERA</name>
<dbReference type="PANTHER" id="PTHR33841:SF1">
    <property type="entry name" value="DNA METHYLTRANSFERASE A"/>
    <property type="match status" value="1"/>
</dbReference>
<evidence type="ECO:0000256" key="5">
    <source>
        <dbReference type="ARBA" id="ARBA00022747"/>
    </source>
</evidence>
<comment type="catalytic activity">
    <reaction evidence="7">
        <text>a 2'-deoxyadenosine in DNA + S-adenosyl-L-methionine = an N(6)-methyl-2'-deoxyadenosine in DNA + S-adenosyl-L-homocysteine + H(+)</text>
        <dbReference type="Rhea" id="RHEA:15197"/>
        <dbReference type="Rhea" id="RHEA-COMP:12418"/>
        <dbReference type="Rhea" id="RHEA-COMP:12419"/>
        <dbReference type="ChEBI" id="CHEBI:15378"/>
        <dbReference type="ChEBI" id="CHEBI:57856"/>
        <dbReference type="ChEBI" id="CHEBI:59789"/>
        <dbReference type="ChEBI" id="CHEBI:90615"/>
        <dbReference type="ChEBI" id="CHEBI:90616"/>
        <dbReference type="EC" id="2.1.1.72"/>
    </reaction>
</comment>
<evidence type="ECO:0000313" key="10">
    <source>
        <dbReference type="EMBL" id="EFH88863.1"/>
    </source>
</evidence>
<keyword evidence="2" id="KW-0489">Methyltransferase</keyword>
<dbReference type="EMBL" id="ADVG01000001">
    <property type="protein sequence ID" value="EFH88863.1"/>
    <property type="molecule type" value="Genomic_DNA"/>
</dbReference>
<keyword evidence="4" id="KW-0949">S-adenosyl-L-methionine</keyword>
<dbReference type="RefSeq" id="WP_007905057.1">
    <property type="nucleotide sequence ID" value="NZ_ADVG01000001.1"/>
</dbReference>
<protein>
    <recommendedName>
        <fullName evidence="1">site-specific DNA-methyltransferase (adenine-specific)</fullName>
        <ecNumber evidence="1">2.1.1.72</ecNumber>
    </recommendedName>
</protein>
<keyword evidence="10" id="KW-0378">Hydrolase</keyword>
<keyword evidence="3" id="KW-0808">Transferase</keyword>
<evidence type="ECO:0000256" key="7">
    <source>
        <dbReference type="ARBA" id="ARBA00047942"/>
    </source>
</evidence>
<dbReference type="Gene3D" id="3.40.50.150">
    <property type="entry name" value="Vaccinia Virus protein VP39"/>
    <property type="match status" value="1"/>
</dbReference>
<dbReference type="Pfam" id="PF12950">
    <property type="entry name" value="TaqI_C"/>
    <property type="match status" value="1"/>
</dbReference>
<evidence type="ECO:0000256" key="1">
    <source>
        <dbReference type="ARBA" id="ARBA00011900"/>
    </source>
</evidence>
<dbReference type="GO" id="GO:0003677">
    <property type="term" value="F:DNA binding"/>
    <property type="evidence" value="ECO:0007669"/>
    <property type="project" value="UniProtKB-KW"/>
</dbReference>
<dbReference type="Proteomes" id="UP000004508">
    <property type="component" value="Unassembled WGS sequence"/>
</dbReference>
<dbReference type="EC" id="2.1.1.72" evidence="1"/>
<dbReference type="PANTHER" id="PTHR33841">
    <property type="entry name" value="DNA METHYLTRANSFERASE YEEA-RELATED"/>
    <property type="match status" value="1"/>
</dbReference>
<dbReference type="InParanoid" id="D6TGT4"/>
<accession>D6TGT4</accession>
<dbReference type="InterPro" id="IPR025931">
    <property type="entry name" value="TaqI_C"/>
</dbReference>
<keyword evidence="5" id="KW-0680">Restriction system</keyword>
<evidence type="ECO:0000259" key="9">
    <source>
        <dbReference type="Pfam" id="PF12950"/>
    </source>
</evidence>
<dbReference type="GO" id="GO:0009007">
    <property type="term" value="F:site-specific DNA-methyltransferase (adenine-specific) activity"/>
    <property type="evidence" value="ECO:0007669"/>
    <property type="project" value="UniProtKB-EC"/>
</dbReference>
<dbReference type="eggNOG" id="COG1002">
    <property type="taxonomic scope" value="Bacteria"/>
</dbReference>
<evidence type="ECO:0000259" key="8">
    <source>
        <dbReference type="Pfam" id="PF07669"/>
    </source>
</evidence>
<dbReference type="STRING" id="485913.Krac_10367"/>
<dbReference type="SUPFAM" id="SSF53335">
    <property type="entry name" value="S-adenosyl-L-methionine-dependent methyltransferases"/>
    <property type="match status" value="1"/>
</dbReference>
<keyword evidence="6" id="KW-0238">DNA-binding</keyword>
<dbReference type="GO" id="GO:0004519">
    <property type="term" value="F:endonuclease activity"/>
    <property type="evidence" value="ECO:0007669"/>
    <property type="project" value="UniProtKB-KW"/>
</dbReference>
<feature type="domain" description="Type II methyltransferase M.TaqI-like" evidence="8">
    <location>
        <begin position="887"/>
        <end position="1181"/>
    </location>
</feature>
<keyword evidence="10" id="KW-0540">Nuclease</keyword>
<evidence type="ECO:0000256" key="6">
    <source>
        <dbReference type="ARBA" id="ARBA00023125"/>
    </source>
</evidence>
<dbReference type="Pfam" id="PF07669">
    <property type="entry name" value="Eco57I"/>
    <property type="match status" value="1"/>
</dbReference>
<dbReference type="REBASE" id="62770">
    <property type="entry name" value="Kra44963ORF10367P"/>
</dbReference>
<dbReference type="InterPro" id="IPR002052">
    <property type="entry name" value="DNA_methylase_N6_adenine_CS"/>
</dbReference>
<evidence type="ECO:0000256" key="2">
    <source>
        <dbReference type="ARBA" id="ARBA00022603"/>
    </source>
</evidence>
<gene>
    <name evidence="10" type="ORF">Krac_10367</name>
</gene>
<keyword evidence="10" id="KW-0255">Endonuclease</keyword>
<evidence type="ECO:0000313" key="11">
    <source>
        <dbReference type="Proteomes" id="UP000004508"/>
    </source>
</evidence>
<dbReference type="OrthoDB" id="9815272at2"/>
<proteinExistence type="predicted"/>
<sequence>MLLNEYEIPSQVILDLSSIERIAEFFAALGYNPNPESFPQSTDALKNNLHPSDEELRNKIRWMRQIGFRSDVSFSKFYVYVYVLPSLTQTLIKRIFRDLSKHEGDYLVVVCDEKIEEIDIVYIDRTFGSNAQFATQPSLPEIQPVFQNPVSTRMRLLSIKRSNPSHVVRRVLNRFRWPTNRSVATQCEILSGAYDVAEWSEEYFNNRALFSDHYLTTNVPEQGEWFDSRSNMREANHLTAAYLGLRRFYDGAADTFFDQSVGAMRQQLIERALKILGFAIETASQSYTQDGENRRFPDYTLYVPDDMGQPTSKVAICLAYKWGRNLDGYEEVDDVLGVTSLDPTDRENPGAVVVSLLDQEQVDWAFLTNGRTWRLYSAKTHSRATNYYEIDLDETLAMPRDHADAKEAFRYFWFFFRANAFLPKKRYGYEEALSFLDWLLRECERYSLALGDSLKKNIFEEVFTYFAGGLVHDAQRRGALPEDMGTLTSEDRDSLLKPFFNATLTLLYRLLFLLYAESRYLLPLHERRGFYPHSLTNLKAEIAGFAENNEVQVRAKLQQHHSDKSYDLYARLQALFEAIDRGREDWNVPVYNGGLFATQSAITHRPATPAGWKELIDSSTPEEVVTYILATFRVPDLSLSLGLDKLARGVDLARHELVSVDYKSLGVRQLGSIYEGLLEFKLRIALEEMVVIKEKYLPLSEAVRGGSYVVGRTPVIQANELYIENDRQERKATGSYYTPDYIVEYIIEQTVGPVLDMKEAQLLPKFRSFEQQILQRQRESRVLQLRNMVATDLNDIYKGYQHLVEEFFDIKVLDPAMGSGHFLVEAVDYITRRMLKFLDQVPTNPVRYELKQIELSIAEEMERQHIVIDRSKLTEINLLKRQVLKRCIYGVDINPMAVELAKVSVWLDSFTLGAPLSFLDHHLKSGNSLVGAKIKDVRKTIEEGQLSLFYGNNVWAGALLSTEGMIRVSKLTDVTPRQARESKEEYTRADEAIKPYKRLLDIYLSRWFGNPIVVSKRDKVNKDIALDFLRSEEVQLWVENGVRQQINDEQYLVLENAERDAIMHSFFHWELEFPEVYIDLQNASLKSSPGFDVVIGNPPYGSALDTLTRDFANSDYHATKSAMDLFALFLEKASVLGKTQANVGFIVPSGWLTSPHHESLRGYLLSTISFRYIIHLPYDVFPDAYIDTIICIGTKQSSKTRILENVKVKRLGKRDNAEDAFTKGLEYQEVDTTRWYQDVSKRMITENLERVSIAHKISTHSIKAGEILDVDRGITPMVRVSENMLVNAAEAFEGEFRRYYFSETSVYVKYDTTLAEYTPPKYFSKKGIVIRRIISRQQRIVASLNERGYVFNKSYLVGLCLPGSNYNPYFLLAIIASYLQSRLFIWSSEIAKRDDFPQLDIQTIRNIPIRRINFSSSQTERELALKNFQLIYNRFLRDTDLRPVLVFIDNCLQSQPEASDIVHDLLAFLAKEMLDLNKEKQSIQHEFLEYLTSILRIQPQPDKNGKIGIDSLKYKAELLNYPGDYQKEESHLTFEKLKGILLESSNRKRYLIPLTAGVLEDIEKAYQNNLPEVLQLKKHLQRTDYLINQIVYRLYDLNDEEIRVVEGEVH</sequence>
<reference evidence="10 11" key="1">
    <citation type="journal article" date="2011" name="Stand. Genomic Sci.">
        <title>Non-contiguous finished genome sequence and contextual data of the filamentous soil bacterium Ktedonobacter racemifer type strain (SOSP1-21).</title>
        <authorList>
            <person name="Chang Y.J."/>
            <person name="Land M."/>
            <person name="Hauser L."/>
            <person name="Chertkov O."/>
            <person name="Del Rio T.G."/>
            <person name="Nolan M."/>
            <person name="Copeland A."/>
            <person name="Tice H."/>
            <person name="Cheng J.F."/>
            <person name="Lucas S."/>
            <person name="Han C."/>
            <person name="Goodwin L."/>
            <person name="Pitluck S."/>
            <person name="Ivanova N."/>
            <person name="Ovchinikova G."/>
            <person name="Pati A."/>
            <person name="Chen A."/>
            <person name="Palaniappan K."/>
            <person name="Mavromatis K."/>
            <person name="Liolios K."/>
            <person name="Brettin T."/>
            <person name="Fiebig A."/>
            <person name="Rohde M."/>
            <person name="Abt B."/>
            <person name="Goker M."/>
            <person name="Detter J.C."/>
            <person name="Woyke T."/>
            <person name="Bristow J."/>
            <person name="Eisen J.A."/>
            <person name="Markowitz V."/>
            <person name="Hugenholtz P."/>
            <person name="Kyrpides N.C."/>
            <person name="Klenk H.P."/>
            <person name="Lapidus A."/>
        </authorList>
    </citation>
    <scope>NUCLEOTIDE SEQUENCE [LARGE SCALE GENOMIC DNA]</scope>
    <source>
        <strain evidence="11">DSM 44963</strain>
    </source>
</reference>
<dbReference type="PROSITE" id="PS00092">
    <property type="entry name" value="N6_MTASE"/>
    <property type="match status" value="1"/>
</dbReference>
<dbReference type="InterPro" id="IPR029063">
    <property type="entry name" value="SAM-dependent_MTases_sf"/>
</dbReference>
<keyword evidence="11" id="KW-1185">Reference proteome</keyword>
<dbReference type="InterPro" id="IPR050953">
    <property type="entry name" value="N4_N6_ade-DNA_methylase"/>
</dbReference>
<evidence type="ECO:0000256" key="3">
    <source>
        <dbReference type="ARBA" id="ARBA00022679"/>
    </source>
</evidence>